<dbReference type="InterPro" id="IPR036117">
    <property type="entry name" value="DhaL_dom_sf"/>
</dbReference>
<dbReference type="SMART" id="SM01120">
    <property type="entry name" value="Dak2"/>
    <property type="match status" value="1"/>
</dbReference>
<evidence type="ECO:0000256" key="2">
    <source>
        <dbReference type="ARBA" id="ARBA00022741"/>
    </source>
</evidence>
<evidence type="ECO:0000259" key="6">
    <source>
        <dbReference type="PROSITE" id="PS51480"/>
    </source>
</evidence>
<dbReference type="GO" id="GO:0005524">
    <property type="term" value="F:ATP binding"/>
    <property type="evidence" value="ECO:0007669"/>
    <property type="project" value="UniProtKB-KW"/>
</dbReference>
<dbReference type="RefSeq" id="WP_198500532.1">
    <property type="nucleotide sequence ID" value="NZ_CP065989.1"/>
</dbReference>
<dbReference type="InterPro" id="IPR004007">
    <property type="entry name" value="DhaL_dom"/>
</dbReference>
<dbReference type="PANTHER" id="PTHR28629:SF4">
    <property type="entry name" value="TRIOKINASE_FMN CYCLASE"/>
    <property type="match status" value="1"/>
</dbReference>
<dbReference type="FunFam" id="3.40.50.10440:FF:000001">
    <property type="entry name" value="Dihydroxyacetone kinase, DhaK subunit"/>
    <property type="match status" value="1"/>
</dbReference>
<evidence type="ECO:0000256" key="4">
    <source>
        <dbReference type="ARBA" id="ARBA00022840"/>
    </source>
</evidence>
<dbReference type="Proteomes" id="UP000595374">
    <property type="component" value="Chromosome"/>
</dbReference>
<reference evidence="8 9" key="1">
    <citation type="submission" date="2020-12" db="EMBL/GenBank/DDBJ databases">
        <title>FDA dAtabase for Regulatory Grade micrObial Sequences (FDA-ARGOS): Supporting development and validation of Infectious Disease Dx tests.</title>
        <authorList>
            <person name="Sproer C."/>
            <person name="Gronow S."/>
            <person name="Severitt S."/>
            <person name="Schroder I."/>
            <person name="Tallon L."/>
            <person name="Sadzewicz L."/>
            <person name="Zhao X."/>
            <person name="Boylan J."/>
            <person name="Ott S."/>
            <person name="Bowen H."/>
            <person name="Vavikolanu K."/>
            <person name="Mehta A."/>
            <person name="Aluvathingal J."/>
            <person name="Nadendla S."/>
            <person name="Lowell S."/>
            <person name="Myers T."/>
            <person name="Yan Y."/>
            <person name="Sichtig H."/>
        </authorList>
    </citation>
    <scope>NUCLEOTIDE SEQUENCE [LARGE SCALE GENOMIC DNA]</scope>
    <source>
        <strain evidence="8 9">FDAARGOS_990</strain>
    </source>
</reference>
<evidence type="ECO:0000256" key="3">
    <source>
        <dbReference type="ARBA" id="ARBA00022777"/>
    </source>
</evidence>
<dbReference type="InterPro" id="IPR004006">
    <property type="entry name" value="DhaK_dom"/>
</dbReference>
<evidence type="ECO:0000256" key="1">
    <source>
        <dbReference type="ARBA" id="ARBA00022679"/>
    </source>
</evidence>
<dbReference type="SUPFAM" id="SSF101473">
    <property type="entry name" value="DhaL-like"/>
    <property type="match status" value="1"/>
</dbReference>
<keyword evidence="4" id="KW-0067">ATP-binding</keyword>
<dbReference type="PROSITE" id="PS51480">
    <property type="entry name" value="DHAL"/>
    <property type="match status" value="1"/>
</dbReference>
<evidence type="ECO:0000313" key="8">
    <source>
        <dbReference type="EMBL" id="QQB15549.1"/>
    </source>
</evidence>
<dbReference type="Gene3D" id="1.25.40.340">
    <property type="match status" value="1"/>
</dbReference>
<dbReference type="PANTHER" id="PTHR28629">
    <property type="entry name" value="TRIOKINASE/FMN CYCLASE"/>
    <property type="match status" value="1"/>
</dbReference>
<dbReference type="PROSITE" id="PS51481">
    <property type="entry name" value="DHAK"/>
    <property type="match status" value="1"/>
</dbReference>
<name>A0A7T4A1F1_9MICO</name>
<proteinExistence type="predicted"/>
<dbReference type="Pfam" id="PF02733">
    <property type="entry name" value="Dak1"/>
    <property type="match status" value="1"/>
</dbReference>
<evidence type="ECO:0000256" key="5">
    <source>
        <dbReference type="SAM" id="MobiDB-lite"/>
    </source>
</evidence>
<sequence length="567" mass="58024">MNAFFVSSTPIPSALRGFARAHSDLVALTEDPLFVSSTAQSPTRTVGLVSGGGSGHEPMHVGFVGPGMLDAAVPGEVFASPHNAQIFAASQAVAGPDGVLHIVKNYTGDVINFGIAAERLRAAGIPVATVLVDDDIATDSDDTETGRRGTGATVIVEKILGAAADAGWGLDELADLGAEVVARSRSLAVAARAQTDAHTGRPAFDLPEGTLEYGVGIHGERAATSIPHDGFEALIDRMCRELLAAVPGTPADDELLVLVNGLGATTQIELFNVHDALGAALETAGESIAASLVGSYVTALDMTGFSLTVTRLQPSWLDWWNAASRTAAFPTRGGESAHAEAVPTAAATRSAQEPTSTADSLRQRTAAGGDTDLETAVLRRFAELVEEQHAHLTELDQVGGDGDFGDNLRGGLRHATRLVDSSEAAGFAAAEAAFLGGVGGTSGPLLGLLFHELSAGYAELDADTHRETASDLWKRATAAGCAAIQRVGGAETGDRTVVDVLHPTASAFGKGFASAAQTAAEAAQATADMQARRGRASYVDGRGAGTPDAGAVGISLLFSAAAEVYEK</sequence>
<feature type="domain" description="DhaK" evidence="7">
    <location>
        <begin position="6"/>
        <end position="329"/>
    </location>
</feature>
<feature type="domain" description="DhaL" evidence="6">
    <location>
        <begin position="372"/>
        <end position="563"/>
    </location>
</feature>
<keyword evidence="2" id="KW-0547">Nucleotide-binding</keyword>
<dbReference type="GO" id="GO:0019563">
    <property type="term" value="P:glycerol catabolic process"/>
    <property type="evidence" value="ECO:0007669"/>
    <property type="project" value="TreeGrafter"/>
</dbReference>
<protein>
    <submittedName>
        <fullName evidence="8">Dihydroxyacetone kinase subunit DhaK</fullName>
    </submittedName>
</protein>
<feature type="region of interest" description="Disordered" evidence="5">
    <location>
        <begin position="331"/>
        <end position="366"/>
    </location>
</feature>
<evidence type="ECO:0000313" key="9">
    <source>
        <dbReference type="Proteomes" id="UP000595374"/>
    </source>
</evidence>
<organism evidence="8 9">
    <name type="scientific">Brevibacterium casei</name>
    <dbReference type="NCBI Taxonomy" id="33889"/>
    <lineage>
        <taxon>Bacteria</taxon>
        <taxon>Bacillati</taxon>
        <taxon>Actinomycetota</taxon>
        <taxon>Actinomycetes</taxon>
        <taxon>Micrococcales</taxon>
        <taxon>Brevibacteriaceae</taxon>
        <taxon>Brevibacterium</taxon>
    </lineage>
</organism>
<dbReference type="GO" id="GO:0004371">
    <property type="term" value="F:glycerone kinase activity"/>
    <property type="evidence" value="ECO:0007669"/>
    <property type="project" value="InterPro"/>
</dbReference>
<feature type="compositionally biased region" description="Low complexity" evidence="5">
    <location>
        <begin position="339"/>
        <end position="351"/>
    </location>
</feature>
<dbReference type="InterPro" id="IPR050861">
    <property type="entry name" value="Dihydroxyacetone_Kinase"/>
</dbReference>
<dbReference type="Pfam" id="PF02734">
    <property type="entry name" value="Dak2"/>
    <property type="match status" value="1"/>
</dbReference>
<dbReference type="GO" id="GO:0005829">
    <property type="term" value="C:cytosol"/>
    <property type="evidence" value="ECO:0007669"/>
    <property type="project" value="TreeGrafter"/>
</dbReference>
<keyword evidence="1" id="KW-0808">Transferase</keyword>
<dbReference type="AlphaFoldDB" id="A0A7T4A1F1"/>
<dbReference type="Gene3D" id="3.40.50.10440">
    <property type="entry name" value="Dihydroxyacetone kinase, domain 1"/>
    <property type="match status" value="1"/>
</dbReference>
<dbReference type="Gene3D" id="3.30.1180.20">
    <property type="entry name" value="Dihydroxyacetone kinase, domain 2"/>
    <property type="match status" value="1"/>
</dbReference>
<evidence type="ECO:0000259" key="7">
    <source>
        <dbReference type="PROSITE" id="PS51481"/>
    </source>
</evidence>
<dbReference type="EMBL" id="CP065989">
    <property type="protein sequence ID" value="QQB15549.1"/>
    <property type="molecule type" value="Genomic_DNA"/>
</dbReference>
<keyword evidence="3 8" id="KW-0418">Kinase</keyword>
<dbReference type="SUPFAM" id="SSF82549">
    <property type="entry name" value="DAK1/DegV-like"/>
    <property type="match status" value="1"/>
</dbReference>
<accession>A0A7T4A1F1</accession>
<gene>
    <name evidence="8" type="ORF">I6H47_06360</name>
</gene>